<keyword evidence="17" id="KW-1185">Reference proteome</keyword>
<dbReference type="OrthoDB" id="5842926at2759"/>
<dbReference type="Pfam" id="PF01585">
    <property type="entry name" value="G-patch"/>
    <property type="match status" value="1"/>
</dbReference>
<dbReference type="PROSITE" id="PS50174">
    <property type="entry name" value="G_PATCH"/>
    <property type="match status" value="1"/>
</dbReference>
<feature type="domain" description="G-patch" evidence="15">
    <location>
        <begin position="341"/>
        <end position="387"/>
    </location>
</feature>
<evidence type="ECO:0000256" key="7">
    <source>
        <dbReference type="ARBA" id="ARBA00022833"/>
    </source>
</evidence>
<evidence type="ECO:0000256" key="6">
    <source>
        <dbReference type="ARBA" id="ARBA00022771"/>
    </source>
</evidence>
<dbReference type="GO" id="GO:0005634">
    <property type="term" value="C:nucleus"/>
    <property type="evidence" value="ECO:0007669"/>
    <property type="project" value="UniProtKB-SubCell"/>
</dbReference>
<keyword evidence="6 12" id="KW-0863">Zinc-finger</keyword>
<dbReference type="InterPro" id="IPR000571">
    <property type="entry name" value="Znf_CCCH"/>
</dbReference>
<evidence type="ECO:0000256" key="4">
    <source>
        <dbReference type="ARBA" id="ARBA00022491"/>
    </source>
</evidence>
<evidence type="ECO:0000259" key="14">
    <source>
        <dbReference type="PROSITE" id="PS50103"/>
    </source>
</evidence>
<feature type="zinc finger region" description="C3H1-type" evidence="12">
    <location>
        <begin position="194"/>
        <end position="217"/>
    </location>
</feature>
<dbReference type="EMBL" id="VUJU01006367">
    <property type="protein sequence ID" value="KAF0748725.1"/>
    <property type="molecule type" value="Genomic_DNA"/>
</dbReference>
<name>A0A6G0Y4B4_APHCR</name>
<evidence type="ECO:0000256" key="8">
    <source>
        <dbReference type="ARBA" id="ARBA00023015"/>
    </source>
</evidence>
<keyword evidence="7 12" id="KW-0862">Zinc</keyword>
<keyword evidence="5 12" id="KW-0479">Metal-binding</keyword>
<dbReference type="CDD" id="cd20384">
    <property type="entry name" value="Tudor_ZGPAT"/>
    <property type="match status" value="1"/>
</dbReference>
<keyword evidence="4" id="KW-0678">Repressor</keyword>
<gene>
    <name evidence="16" type="ORF">FWK35_00019215</name>
</gene>
<keyword evidence="10" id="KW-0804">Transcription</keyword>
<sequence length="533" mass="60530">MSENYKVQLKQVEQAIEHTESKDQLNDLLSLRDSLVELIALTSETCEPVKTTQNPLDEEYALFKSEIETINETQNTSYDEDDTSSCEILNVSENKKVNESHSSNTIIEIDPDSDNTDSCKIIDEHRETTGIENELANLQGSKCQAPFETDYDTSTYHNALIMSVKVNDSIHQQSLDDILVTVLYTNPICKQMLPCQFFLSGECKYSDDKCYFSHGTQVPLSRLTEFKEPDFKNLKIGSLVLAKSCESGLWSRAVVLDITHGTSNNDGSCIVKYETKGLGEIEIPMQNIFPLIGIGNDEEFYELLSDSDEESKIKERDSAIVNKVLLNTETIQPLGSWERHTKGIGSKLMAKMGYIMGAGLGKNGEGRINPVEATVLPKGKSLDHCMSIKNTEQIQDARKKHKQQLRLERCMKKSYEKSLEKPPDVFTFLNNKLNIKNNNQDKNVIDEKKLKSSTTHDLNVRSLKIEEDIKRQQINIQELNYSLNRSTSGSVQYNRVNQKLIEANNQLSHLRAEEKSIQKEHTNRETHKKMTVF</sequence>
<dbReference type="GO" id="GO:0000978">
    <property type="term" value="F:RNA polymerase II cis-regulatory region sequence-specific DNA binding"/>
    <property type="evidence" value="ECO:0007669"/>
    <property type="project" value="TreeGrafter"/>
</dbReference>
<keyword evidence="11" id="KW-0539">Nucleus</keyword>
<dbReference type="InterPro" id="IPR000467">
    <property type="entry name" value="G_patch_dom"/>
</dbReference>
<dbReference type="SMART" id="SM00443">
    <property type="entry name" value="G_patch"/>
    <property type="match status" value="1"/>
</dbReference>
<evidence type="ECO:0000313" key="16">
    <source>
        <dbReference type="EMBL" id="KAF0748725.1"/>
    </source>
</evidence>
<keyword evidence="8" id="KW-0805">Transcription regulation</keyword>
<comment type="caution">
    <text evidence="16">The sequence shown here is derived from an EMBL/GenBank/DDBJ whole genome shotgun (WGS) entry which is preliminary data.</text>
</comment>
<dbReference type="PROSITE" id="PS50103">
    <property type="entry name" value="ZF_C3H1"/>
    <property type="match status" value="1"/>
</dbReference>
<evidence type="ECO:0000256" key="1">
    <source>
        <dbReference type="ARBA" id="ARBA00004062"/>
    </source>
</evidence>
<dbReference type="PANTHER" id="PTHR46297:SF1">
    <property type="entry name" value="ZINC FINGER CCCH-TYPE WITH G PATCH DOMAIN-CONTAINING PROTEIN"/>
    <property type="match status" value="1"/>
</dbReference>
<evidence type="ECO:0000256" key="13">
    <source>
        <dbReference type="SAM" id="Coils"/>
    </source>
</evidence>
<dbReference type="Gene3D" id="2.30.30.1190">
    <property type="match status" value="1"/>
</dbReference>
<comment type="function">
    <text evidence="1">Transcription repressor.</text>
</comment>
<evidence type="ECO:0000313" key="17">
    <source>
        <dbReference type="Proteomes" id="UP000478052"/>
    </source>
</evidence>
<evidence type="ECO:0000256" key="3">
    <source>
        <dbReference type="ARBA" id="ARBA00022414"/>
    </source>
</evidence>
<evidence type="ECO:0000256" key="11">
    <source>
        <dbReference type="ARBA" id="ARBA00023242"/>
    </source>
</evidence>
<evidence type="ECO:0000259" key="15">
    <source>
        <dbReference type="PROSITE" id="PS50174"/>
    </source>
</evidence>
<dbReference type="GO" id="GO:0008270">
    <property type="term" value="F:zinc ion binding"/>
    <property type="evidence" value="ECO:0007669"/>
    <property type="project" value="UniProtKB-KW"/>
</dbReference>
<comment type="subcellular location">
    <subcellularLocation>
        <location evidence="2">Nucleus</location>
    </subcellularLocation>
</comment>
<dbReference type="Gene3D" id="2.30.30.140">
    <property type="match status" value="1"/>
</dbReference>
<keyword evidence="9" id="KW-0238">DNA-binding</keyword>
<feature type="coiled-coil region" evidence="13">
    <location>
        <begin position="493"/>
        <end position="520"/>
    </location>
</feature>
<dbReference type="AlphaFoldDB" id="A0A6G0Y4B4"/>
<feature type="domain" description="C3H1-type" evidence="14">
    <location>
        <begin position="194"/>
        <end position="217"/>
    </location>
</feature>
<accession>A0A6G0Y4B4</accession>
<keyword evidence="13" id="KW-0175">Coiled coil</keyword>
<protein>
    <recommendedName>
        <fullName evidence="3">Zinc finger CCCH-type with G patch domain-containing protein</fullName>
    </recommendedName>
</protein>
<evidence type="ECO:0000256" key="9">
    <source>
        <dbReference type="ARBA" id="ARBA00023125"/>
    </source>
</evidence>
<dbReference type="GO" id="GO:0001227">
    <property type="term" value="F:DNA-binding transcription repressor activity, RNA polymerase II-specific"/>
    <property type="evidence" value="ECO:0007669"/>
    <property type="project" value="TreeGrafter"/>
</dbReference>
<evidence type="ECO:0000256" key="12">
    <source>
        <dbReference type="PROSITE-ProRule" id="PRU00723"/>
    </source>
</evidence>
<evidence type="ECO:0000256" key="2">
    <source>
        <dbReference type="ARBA" id="ARBA00004123"/>
    </source>
</evidence>
<proteinExistence type="predicted"/>
<evidence type="ECO:0000256" key="10">
    <source>
        <dbReference type="ARBA" id="ARBA00023163"/>
    </source>
</evidence>
<dbReference type="PANTHER" id="PTHR46297">
    <property type="entry name" value="ZINC FINGER CCCH-TYPE WITH G PATCH DOMAIN-CONTAINING PROTEIN"/>
    <property type="match status" value="1"/>
</dbReference>
<organism evidence="16 17">
    <name type="scientific">Aphis craccivora</name>
    <name type="common">Cowpea aphid</name>
    <dbReference type="NCBI Taxonomy" id="307492"/>
    <lineage>
        <taxon>Eukaryota</taxon>
        <taxon>Metazoa</taxon>
        <taxon>Ecdysozoa</taxon>
        <taxon>Arthropoda</taxon>
        <taxon>Hexapoda</taxon>
        <taxon>Insecta</taxon>
        <taxon>Pterygota</taxon>
        <taxon>Neoptera</taxon>
        <taxon>Paraneoptera</taxon>
        <taxon>Hemiptera</taxon>
        <taxon>Sternorrhyncha</taxon>
        <taxon>Aphidomorpha</taxon>
        <taxon>Aphidoidea</taxon>
        <taxon>Aphididae</taxon>
        <taxon>Aphidini</taxon>
        <taxon>Aphis</taxon>
        <taxon>Aphis</taxon>
    </lineage>
</organism>
<dbReference type="Proteomes" id="UP000478052">
    <property type="component" value="Unassembled WGS sequence"/>
</dbReference>
<reference evidence="16 17" key="1">
    <citation type="submission" date="2019-08" db="EMBL/GenBank/DDBJ databases">
        <title>Whole genome of Aphis craccivora.</title>
        <authorList>
            <person name="Voronova N.V."/>
            <person name="Shulinski R.S."/>
            <person name="Bandarenka Y.V."/>
            <person name="Zhorov D.G."/>
            <person name="Warner D."/>
        </authorList>
    </citation>
    <scope>NUCLEOTIDE SEQUENCE [LARGE SCALE GENOMIC DNA]</scope>
    <source>
        <strain evidence="16">180601</strain>
        <tissue evidence="16">Whole Body</tissue>
    </source>
</reference>
<evidence type="ECO:0000256" key="5">
    <source>
        <dbReference type="ARBA" id="ARBA00022723"/>
    </source>
</evidence>